<gene>
    <name evidence="1" type="ORF">CCHR01_17298</name>
</gene>
<accession>A0AAD9A6V5</accession>
<proteinExistence type="predicted"/>
<protein>
    <submittedName>
        <fullName evidence="1">Uncharacterized protein</fullName>
    </submittedName>
</protein>
<comment type="caution">
    <text evidence="1">The sequence shown here is derived from an EMBL/GenBank/DDBJ whole genome shotgun (WGS) entry which is preliminary data.</text>
</comment>
<dbReference type="EMBL" id="JAQOWY010000596">
    <property type="protein sequence ID" value="KAK1840079.1"/>
    <property type="molecule type" value="Genomic_DNA"/>
</dbReference>
<keyword evidence="2" id="KW-1185">Reference proteome</keyword>
<dbReference type="AlphaFoldDB" id="A0AAD9A6V5"/>
<organism evidence="1 2">
    <name type="scientific">Colletotrichum chrysophilum</name>
    <dbReference type="NCBI Taxonomy" id="1836956"/>
    <lineage>
        <taxon>Eukaryota</taxon>
        <taxon>Fungi</taxon>
        <taxon>Dikarya</taxon>
        <taxon>Ascomycota</taxon>
        <taxon>Pezizomycotina</taxon>
        <taxon>Sordariomycetes</taxon>
        <taxon>Hypocreomycetidae</taxon>
        <taxon>Glomerellales</taxon>
        <taxon>Glomerellaceae</taxon>
        <taxon>Colletotrichum</taxon>
        <taxon>Colletotrichum gloeosporioides species complex</taxon>
    </lineage>
</organism>
<evidence type="ECO:0000313" key="1">
    <source>
        <dbReference type="EMBL" id="KAK1840079.1"/>
    </source>
</evidence>
<sequence length="82" mass="8918">MTAETASILPLGFNFVRADSCYANTPSCQPSRNSQHRHLASVAGRSLLTYPIETIYSHLIWVSPLLPATNPSSPCHPDSPPQ</sequence>
<reference evidence="1" key="1">
    <citation type="submission" date="2023-01" db="EMBL/GenBank/DDBJ databases">
        <title>Colletotrichum chrysophilum M932 genome sequence.</title>
        <authorList>
            <person name="Baroncelli R."/>
        </authorList>
    </citation>
    <scope>NUCLEOTIDE SEQUENCE</scope>
    <source>
        <strain evidence="1">M932</strain>
    </source>
</reference>
<dbReference type="Proteomes" id="UP001243330">
    <property type="component" value="Unassembled WGS sequence"/>
</dbReference>
<name>A0AAD9A6V5_9PEZI</name>
<evidence type="ECO:0000313" key="2">
    <source>
        <dbReference type="Proteomes" id="UP001243330"/>
    </source>
</evidence>